<name>A0A417YYD7_9BACI</name>
<keyword evidence="2" id="KW-0178">Competence</keyword>
<dbReference type="GO" id="GO:0030420">
    <property type="term" value="P:establishment of competence for transformation"/>
    <property type="evidence" value="ECO:0007669"/>
    <property type="project" value="UniProtKB-KW"/>
</dbReference>
<dbReference type="AlphaFoldDB" id="A0A417YYD7"/>
<keyword evidence="5" id="KW-1185">Reference proteome</keyword>
<dbReference type="OrthoDB" id="2970736at2"/>
<dbReference type="EMBL" id="QWEG01000002">
    <property type="protein sequence ID" value="RHW42724.1"/>
    <property type="molecule type" value="Genomic_DNA"/>
</dbReference>
<keyword evidence="3" id="KW-1133">Transmembrane helix</keyword>
<keyword evidence="3" id="KW-0472">Membrane</keyword>
<reference evidence="4 5" key="1">
    <citation type="journal article" date="2017" name="Int. J. Syst. Evol. Microbiol.">
        <title>Bacillus notoginsengisoli sp. nov., a novel bacterium isolated from the rhizosphere of Panax notoginseng.</title>
        <authorList>
            <person name="Zhang M.Y."/>
            <person name="Cheng J."/>
            <person name="Cai Y."/>
            <person name="Zhang T.Y."/>
            <person name="Wu Y.Y."/>
            <person name="Manikprabhu D."/>
            <person name="Li W.J."/>
            <person name="Zhang Y.X."/>
        </authorList>
    </citation>
    <scope>NUCLEOTIDE SEQUENCE [LARGE SCALE GENOMIC DNA]</scope>
    <source>
        <strain evidence="4 5">JCM 30743</strain>
    </source>
</reference>
<evidence type="ECO:0000313" key="4">
    <source>
        <dbReference type="EMBL" id="RHW42724.1"/>
    </source>
</evidence>
<evidence type="ECO:0000313" key="5">
    <source>
        <dbReference type="Proteomes" id="UP000284416"/>
    </source>
</evidence>
<gene>
    <name evidence="4" type="ORF">D1B31_03830</name>
</gene>
<protein>
    <recommendedName>
        <fullName evidence="6">Type II secretion system protein</fullName>
    </recommendedName>
</protein>
<evidence type="ECO:0000256" key="1">
    <source>
        <dbReference type="ARBA" id="ARBA00004241"/>
    </source>
</evidence>
<evidence type="ECO:0008006" key="6">
    <source>
        <dbReference type="Google" id="ProtNLM"/>
    </source>
</evidence>
<comment type="caution">
    <text evidence="4">The sequence shown here is derived from an EMBL/GenBank/DDBJ whole genome shotgun (WGS) entry which is preliminary data.</text>
</comment>
<sequence length="151" mass="16631">MKKFSWVKSEAGVTLVEVLASITILFIIIVSMLPMFVQSTRSNSHSKTIMDATYVAAANMETVYHFVSTEPTIDSAATKLAGPSNLFLPTTKDCAAADKCFEKSDGGHYVFLQLKPSAANPDTVQLKVKVYKDKSKAMKKAQMETFVLRNK</sequence>
<evidence type="ECO:0000256" key="2">
    <source>
        <dbReference type="ARBA" id="ARBA00023287"/>
    </source>
</evidence>
<dbReference type="Proteomes" id="UP000284416">
    <property type="component" value="Unassembled WGS sequence"/>
</dbReference>
<dbReference type="InterPro" id="IPR012902">
    <property type="entry name" value="N_methyl_site"/>
</dbReference>
<dbReference type="RefSeq" id="WP_118919421.1">
    <property type="nucleotide sequence ID" value="NZ_QWEG01000002.1"/>
</dbReference>
<evidence type="ECO:0000256" key="3">
    <source>
        <dbReference type="SAM" id="Phobius"/>
    </source>
</evidence>
<accession>A0A417YYD7</accession>
<dbReference type="GO" id="GO:0009986">
    <property type="term" value="C:cell surface"/>
    <property type="evidence" value="ECO:0007669"/>
    <property type="project" value="UniProtKB-SubCell"/>
</dbReference>
<organism evidence="4 5">
    <name type="scientific">Neobacillus notoginsengisoli</name>
    <dbReference type="NCBI Taxonomy" id="1578198"/>
    <lineage>
        <taxon>Bacteria</taxon>
        <taxon>Bacillati</taxon>
        <taxon>Bacillota</taxon>
        <taxon>Bacilli</taxon>
        <taxon>Bacillales</taxon>
        <taxon>Bacillaceae</taxon>
        <taxon>Neobacillus</taxon>
    </lineage>
</organism>
<dbReference type="PROSITE" id="PS00409">
    <property type="entry name" value="PROKAR_NTER_METHYL"/>
    <property type="match status" value="1"/>
</dbReference>
<feature type="transmembrane region" description="Helical" evidence="3">
    <location>
        <begin position="12"/>
        <end position="37"/>
    </location>
</feature>
<comment type="subcellular location">
    <subcellularLocation>
        <location evidence="1">Cell surface</location>
    </subcellularLocation>
</comment>
<keyword evidence="3" id="KW-0812">Transmembrane</keyword>
<proteinExistence type="predicted"/>